<dbReference type="SMART" id="SM00066">
    <property type="entry name" value="GAL4"/>
    <property type="match status" value="1"/>
</dbReference>
<keyword evidence="3" id="KW-0539">Nucleus</keyword>
<dbReference type="InterPro" id="IPR050613">
    <property type="entry name" value="Sec_Metabolite_Reg"/>
</dbReference>
<accession>A0ABR0C0D4</accession>
<dbReference type="CDD" id="cd12148">
    <property type="entry name" value="fungal_TF_MHR"/>
    <property type="match status" value="1"/>
</dbReference>
<protein>
    <submittedName>
        <fullName evidence="6">Transcriptional regulator family: Fungal Specific TF</fullName>
    </submittedName>
</protein>
<comment type="subcellular location">
    <subcellularLocation>
        <location evidence="1">Nucleus</location>
    </subcellularLocation>
</comment>
<sequence>MPDPGLAPFTTVFRAGGDAQHRVRRNRLAVSCTACQRRKSKCDRRQPCGACEKRGDAEACHFGSSATTTAAVTGGGGGGGVGRAAGGRAGQRGRSEVQLRLNRLEEMVKGLADAKATRRQQSGREPLGEGKGAASSNGAPVPRHHRIVLTDEADDEDGQGDYHGATSWAALVDSIHDIQTLLSQSDDQDEPAAADAGPRLPAIGPEGHDVLFPGVQPVSVADIVGTLPPRADADRLLGLFFNAKFISKPFLHAHQFRRRYEAFWADPASAPLLWVSIMFSVLSAGVTVAKARDRGLVARLREERRQRGQASRQVDHQQQQQQRAQARSDNSDDDDDNVDNVDNPEVAFRVKAAQCLVAGKYLRARALSVEALVMYAHCCNIQQHDSDSTLWSLYEVGVRLAQKRGYHRDAARIGLRLTPFEAEMRRRTWFMVQSSDLLFSFQHGVPSSVDDALCDVAHPTNLADEDFDERSDPLPPPRQPVDPLPILAYVVKSQLCRVLRRVVRLTLDPEPGPPPYARVRELHAELTAWHDGIPPCLRVRPVRDTAFTDQNYTIMHRLMLELMYLKTLCVLHRPFLTVGHDDDDDDDDDQGKGDDGPAFSRRVCREAAVRLLELHLDVDAAMRPGGRMHEDRYMVSSLTYHHFLLAAMVLCLDLSESTDYSLDERASRTRLLHAIHAVWSSRAATSRDAAHATRILRAILSRVETPPSDASPPAASATASAPTSSVSVSPPGGLAADASYSSSFSISASPSATATATASPDTAASSSGAVASAMMHDGTLPAVPGGVKAAAALMAPPPAPALAPVLVSLPLTPGPQAPPQYDYGVMDVDDDYPVNFDEMPQLDSFFSSPDGVDWVSLLPSPRQRPLSPDIPHTYPEPPGRQHTLQTAYLSAVYNQRNVTLTRKPKPQHSIDQFLRLDRSMTDAYNDQTLLTDVGP</sequence>
<evidence type="ECO:0000313" key="7">
    <source>
        <dbReference type="Proteomes" id="UP001287286"/>
    </source>
</evidence>
<name>A0ABR0C0D4_PURLI</name>
<dbReference type="SUPFAM" id="SSF57701">
    <property type="entry name" value="Zn2/Cys6 DNA-binding domain"/>
    <property type="match status" value="1"/>
</dbReference>
<feature type="domain" description="Zn(2)-C6 fungal-type" evidence="5">
    <location>
        <begin position="31"/>
        <end position="62"/>
    </location>
</feature>
<dbReference type="InterPro" id="IPR001138">
    <property type="entry name" value="Zn2Cys6_DnaBD"/>
</dbReference>
<dbReference type="EMBL" id="JAWRVI010000018">
    <property type="protein sequence ID" value="KAK4089789.1"/>
    <property type="molecule type" value="Genomic_DNA"/>
</dbReference>
<feature type="region of interest" description="Disordered" evidence="4">
    <location>
        <begin position="305"/>
        <end position="340"/>
    </location>
</feature>
<feature type="region of interest" description="Disordered" evidence="4">
    <location>
        <begin position="112"/>
        <end position="143"/>
    </location>
</feature>
<dbReference type="Pfam" id="PF04082">
    <property type="entry name" value="Fungal_trans"/>
    <property type="match status" value="1"/>
</dbReference>
<dbReference type="Gene3D" id="4.10.240.10">
    <property type="entry name" value="Zn(2)-C6 fungal-type DNA-binding domain"/>
    <property type="match status" value="1"/>
</dbReference>
<evidence type="ECO:0000256" key="1">
    <source>
        <dbReference type="ARBA" id="ARBA00004123"/>
    </source>
</evidence>
<gene>
    <name evidence="6" type="ORF">Purlil1_5892</name>
</gene>
<dbReference type="PANTHER" id="PTHR31001">
    <property type="entry name" value="UNCHARACTERIZED TRANSCRIPTIONAL REGULATORY PROTEIN"/>
    <property type="match status" value="1"/>
</dbReference>
<dbReference type="CDD" id="cd00067">
    <property type="entry name" value="GAL4"/>
    <property type="match status" value="1"/>
</dbReference>
<dbReference type="InterPro" id="IPR036864">
    <property type="entry name" value="Zn2-C6_fun-type_DNA-bd_sf"/>
</dbReference>
<feature type="compositionally biased region" description="Gly residues" evidence="4">
    <location>
        <begin position="73"/>
        <end position="90"/>
    </location>
</feature>
<evidence type="ECO:0000313" key="6">
    <source>
        <dbReference type="EMBL" id="KAK4089789.1"/>
    </source>
</evidence>
<dbReference type="PROSITE" id="PS50048">
    <property type="entry name" value="ZN2_CY6_FUNGAL_2"/>
    <property type="match status" value="1"/>
</dbReference>
<reference evidence="6 7" key="1">
    <citation type="journal article" date="2024" name="Microbiol. Resour. Announc.">
        <title>Genome annotations for the ascomycete fungi Trichoderma harzianum, Trichoderma aggressivum, and Purpureocillium lilacinum.</title>
        <authorList>
            <person name="Beijen E.P.W."/>
            <person name="Ohm R.A."/>
        </authorList>
    </citation>
    <scope>NUCLEOTIDE SEQUENCE [LARGE SCALE GENOMIC DNA]</scope>
    <source>
        <strain evidence="6 7">CBS 150709</strain>
    </source>
</reference>
<evidence type="ECO:0000256" key="4">
    <source>
        <dbReference type="SAM" id="MobiDB-lite"/>
    </source>
</evidence>
<dbReference type="SMART" id="SM00906">
    <property type="entry name" value="Fungal_trans"/>
    <property type="match status" value="1"/>
</dbReference>
<feature type="region of interest" description="Disordered" evidence="4">
    <location>
        <begin position="704"/>
        <end position="731"/>
    </location>
</feature>
<feature type="compositionally biased region" description="Low complexity" evidence="4">
    <location>
        <begin position="705"/>
        <end position="731"/>
    </location>
</feature>
<comment type="caution">
    <text evidence="6">The sequence shown here is derived from an EMBL/GenBank/DDBJ whole genome shotgun (WGS) entry which is preliminary data.</text>
</comment>
<proteinExistence type="predicted"/>
<dbReference type="Pfam" id="PF00172">
    <property type="entry name" value="Zn_clus"/>
    <property type="match status" value="1"/>
</dbReference>
<feature type="region of interest" description="Disordered" evidence="4">
    <location>
        <begin position="70"/>
        <end position="96"/>
    </location>
</feature>
<keyword evidence="7" id="KW-1185">Reference proteome</keyword>
<dbReference type="InterPro" id="IPR007219">
    <property type="entry name" value="XnlR_reg_dom"/>
</dbReference>
<evidence type="ECO:0000256" key="3">
    <source>
        <dbReference type="ARBA" id="ARBA00023242"/>
    </source>
</evidence>
<dbReference type="PANTHER" id="PTHR31001:SF49">
    <property type="entry name" value="ZN(II)2CYS6 TRANSCRIPTION FACTOR (EUROFUNG)"/>
    <property type="match status" value="1"/>
</dbReference>
<evidence type="ECO:0000259" key="5">
    <source>
        <dbReference type="PROSITE" id="PS50048"/>
    </source>
</evidence>
<keyword evidence="2" id="KW-0479">Metal-binding</keyword>
<dbReference type="Proteomes" id="UP001287286">
    <property type="component" value="Unassembled WGS sequence"/>
</dbReference>
<evidence type="ECO:0000256" key="2">
    <source>
        <dbReference type="ARBA" id="ARBA00022723"/>
    </source>
</evidence>
<feature type="compositionally biased region" description="Low complexity" evidence="4">
    <location>
        <begin position="309"/>
        <end position="328"/>
    </location>
</feature>
<organism evidence="6 7">
    <name type="scientific">Purpureocillium lilacinum</name>
    <name type="common">Paecilomyces lilacinus</name>
    <dbReference type="NCBI Taxonomy" id="33203"/>
    <lineage>
        <taxon>Eukaryota</taxon>
        <taxon>Fungi</taxon>
        <taxon>Dikarya</taxon>
        <taxon>Ascomycota</taxon>
        <taxon>Pezizomycotina</taxon>
        <taxon>Sordariomycetes</taxon>
        <taxon>Hypocreomycetidae</taxon>
        <taxon>Hypocreales</taxon>
        <taxon>Ophiocordycipitaceae</taxon>
        <taxon>Purpureocillium</taxon>
    </lineage>
</organism>